<dbReference type="AlphaFoldDB" id="A0AAD7B9H4"/>
<reference evidence="3" key="1">
    <citation type="submission" date="2023-03" db="EMBL/GenBank/DDBJ databases">
        <title>Massive genome expansion in bonnet fungi (Mycena s.s.) driven by repeated elements and novel gene families across ecological guilds.</title>
        <authorList>
            <consortium name="Lawrence Berkeley National Laboratory"/>
            <person name="Harder C.B."/>
            <person name="Miyauchi S."/>
            <person name="Viragh M."/>
            <person name="Kuo A."/>
            <person name="Thoen E."/>
            <person name="Andreopoulos B."/>
            <person name="Lu D."/>
            <person name="Skrede I."/>
            <person name="Drula E."/>
            <person name="Henrissat B."/>
            <person name="Morin E."/>
            <person name="Kohler A."/>
            <person name="Barry K."/>
            <person name="LaButti K."/>
            <person name="Morin E."/>
            <person name="Salamov A."/>
            <person name="Lipzen A."/>
            <person name="Mereny Z."/>
            <person name="Hegedus B."/>
            <person name="Baldrian P."/>
            <person name="Stursova M."/>
            <person name="Weitz H."/>
            <person name="Taylor A."/>
            <person name="Grigoriev I.V."/>
            <person name="Nagy L.G."/>
            <person name="Martin F."/>
            <person name="Kauserud H."/>
        </authorList>
    </citation>
    <scope>NUCLEOTIDE SEQUENCE</scope>
    <source>
        <strain evidence="3">9284</strain>
    </source>
</reference>
<dbReference type="Gene3D" id="1.20.1280.50">
    <property type="match status" value="1"/>
</dbReference>
<evidence type="ECO:0000256" key="1">
    <source>
        <dbReference type="SAM" id="Coils"/>
    </source>
</evidence>
<evidence type="ECO:0000313" key="4">
    <source>
        <dbReference type="Proteomes" id="UP001221142"/>
    </source>
</evidence>
<dbReference type="InterPro" id="IPR001810">
    <property type="entry name" value="F-box_dom"/>
</dbReference>
<gene>
    <name evidence="3" type="ORF">FB45DRAFT_1064845</name>
</gene>
<evidence type="ECO:0000259" key="2">
    <source>
        <dbReference type="Pfam" id="PF12937"/>
    </source>
</evidence>
<feature type="domain" description="F-box" evidence="2">
    <location>
        <begin position="88"/>
        <end position="139"/>
    </location>
</feature>
<evidence type="ECO:0000313" key="3">
    <source>
        <dbReference type="EMBL" id="KAJ7613982.1"/>
    </source>
</evidence>
<dbReference type="Proteomes" id="UP001221142">
    <property type="component" value="Unassembled WGS sequence"/>
</dbReference>
<name>A0AAD7B9H4_9AGAR</name>
<protein>
    <recommendedName>
        <fullName evidence="2">F-box domain-containing protein</fullName>
    </recommendedName>
</protein>
<keyword evidence="1" id="KW-0175">Coiled coil</keyword>
<dbReference type="Pfam" id="PF12937">
    <property type="entry name" value="F-box-like"/>
    <property type="match status" value="1"/>
</dbReference>
<accession>A0AAD7B9H4</accession>
<organism evidence="3 4">
    <name type="scientific">Roridomyces roridus</name>
    <dbReference type="NCBI Taxonomy" id="1738132"/>
    <lineage>
        <taxon>Eukaryota</taxon>
        <taxon>Fungi</taxon>
        <taxon>Dikarya</taxon>
        <taxon>Basidiomycota</taxon>
        <taxon>Agaricomycotina</taxon>
        <taxon>Agaricomycetes</taxon>
        <taxon>Agaricomycetidae</taxon>
        <taxon>Agaricales</taxon>
        <taxon>Marasmiineae</taxon>
        <taxon>Mycenaceae</taxon>
        <taxon>Roridomyces</taxon>
    </lineage>
</organism>
<proteinExistence type="predicted"/>
<sequence length="483" mass="54623">MDSGLSCDSSCSVHCVPTSPLSSPFPELYSNGVPSDSQHAIIFDSIQRAKADLARIEAEMATLKAQRAELNRFICYHTGMISAVRRFPNETLADIFSRCVDPDAEFDPLRNGVWILGRVCQRWRAVALGTPELWRHFILRETGEQDPLKPFLKIQLDRARSAPLSIRFSARRSIELMDVFLDVPAQWEDVHVNSSDPRMGACFMRWPDSHFPRLRRLEITSYHPMLEGRTSRVNLVDSLPALEYLWLDIGFKPFPGQLLLPWSQLRTCILRQFSASDVLRVLPLVSRETHVSIIDPWISPAILTATDSPIRSVQIIGRGTNVSVPTERLLIAMILPNLEKLEIGWTLGPEPLEGAISLLNTSACHLKHLSLPQGPYPLTQLISLLESLHVRDIVRLDIPHISNSEYTPSLLAKLEGNGAFLPHLHTLAIRGDSRDIEALNVMDILRDRRPTTRKVSFTRWGWDFPERERDSRDTGLEVVVLHG</sequence>
<keyword evidence="4" id="KW-1185">Reference proteome</keyword>
<feature type="coiled-coil region" evidence="1">
    <location>
        <begin position="46"/>
        <end position="73"/>
    </location>
</feature>
<dbReference type="EMBL" id="JARKIF010000027">
    <property type="protein sequence ID" value="KAJ7613982.1"/>
    <property type="molecule type" value="Genomic_DNA"/>
</dbReference>
<comment type="caution">
    <text evidence="3">The sequence shown here is derived from an EMBL/GenBank/DDBJ whole genome shotgun (WGS) entry which is preliminary data.</text>
</comment>